<organism evidence="2 3">
    <name type="scientific">Alkalicoccobacillus porphyridii</name>
    <dbReference type="NCBI Taxonomy" id="2597270"/>
    <lineage>
        <taxon>Bacteria</taxon>
        <taxon>Bacillati</taxon>
        <taxon>Bacillota</taxon>
        <taxon>Bacilli</taxon>
        <taxon>Bacillales</taxon>
        <taxon>Bacillaceae</taxon>
        <taxon>Alkalicoccobacillus</taxon>
    </lineage>
</organism>
<dbReference type="PROSITE" id="PS51186">
    <property type="entry name" value="GNAT"/>
    <property type="match status" value="1"/>
</dbReference>
<dbReference type="SUPFAM" id="SSF55729">
    <property type="entry name" value="Acyl-CoA N-acyltransferases (Nat)"/>
    <property type="match status" value="1"/>
</dbReference>
<dbReference type="CDD" id="cd04301">
    <property type="entry name" value="NAT_SF"/>
    <property type="match status" value="1"/>
</dbReference>
<evidence type="ECO:0000313" key="2">
    <source>
        <dbReference type="EMBL" id="TSB48257.1"/>
    </source>
</evidence>
<accession>A0A554A3J0</accession>
<dbReference type="Proteomes" id="UP000318521">
    <property type="component" value="Unassembled WGS sequence"/>
</dbReference>
<comment type="caution">
    <text evidence="2">The sequence shown here is derived from an EMBL/GenBank/DDBJ whole genome shotgun (WGS) entry which is preliminary data.</text>
</comment>
<gene>
    <name evidence="2" type="ORF">FN960_01510</name>
</gene>
<dbReference type="EMBL" id="VLXZ01000001">
    <property type="protein sequence ID" value="TSB48257.1"/>
    <property type="molecule type" value="Genomic_DNA"/>
</dbReference>
<dbReference type="Gene3D" id="3.40.630.30">
    <property type="match status" value="1"/>
</dbReference>
<dbReference type="PANTHER" id="PTHR43792:SF5">
    <property type="entry name" value="RIBOSOMAL-PROTEIN-SERINE ACETYLTRANSFERASE"/>
    <property type="match status" value="1"/>
</dbReference>
<sequence length="178" mass="20951">MYLHTKRLTIRPFKSTDWQDVHAYTCNPTVMHYLPEEVFSEEAAKQFVQDHSGEDAKQFAVTIKDTNQLIGHISFFPYFGRHTYEIGWVFHPSFYNKGYATEAAAAVIHFAFSNMDIHRIIATCQPENHASYKIMEKIGMRREGHFKKCIPSGSEWWDEYYYAVLREEWGNKGIKRLE</sequence>
<keyword evidence="3" id="KW-1185">Reference proteome</keyword>
<evidence type="ECO:0000313" key="3">
    <source>
        <dbReference type="Proteomes" id="UP000318521"/>
    </source>
</evidence>
<evidence type="ECO:0000259" key="1">
    <source>
        <dbReference type="PROSITE" id="PS51186"/>
    </source>
</evidence>
<reference evidence="2 3" key="1">
    <citation type="submission" date="2019-07" db="EMBL/GenBank/DDBJ databases">
        <authorList>
            <person name="Park Y.J."/>
            <person name="Jeong S.E."/>
            <person name="Jung H.S."/>
        </authorList>
    </citation>
    <scope>NUCLEOTIDE SEQUENCE [LARGE SCALE GENOMIC DNA]</scope>
    <source>
        <strain evidence="3">P16(2019)</strain>
    </source>
</reference>
<name>A0A554A3J0_9BACI</name>
<dbReference type="OrthoDB" id="9785602at2"/>
<dbReference type="Pfam" id="PF13302">
    <property type="entry name" value="Acetyltransf_3"/>
    <property type="match status" value="1"/>
</dbReference>
<dbReference type="RefSeq" id="WP_143846602.1">
    <property type="nucleotide sequence ID" value="NZ_VLXZ01000001.1"/>
</dbReference>
<dbReference type="PANTHER" id="PTHR43792">
    <property type="entry name" value="GNAT FAMILY, PUTATIVE (AFU_ORTHOLOGUE AFUA_3G00765)-RELATED-RELATED"/>
    <property type="match status" value="1"/>
</dbReference>
<dbReference type="InterPro" id="IPR051531">
    <property type="entry name" value="N-acetyltransferase"/>
</dbReference>
<feature type="domain" description="N-acetyltransferase" evidence="1">
    <location>
        <begin position="8"/>
        <end position="167"/>
    </location>
</feature>
<proteinExistence type="predicted"/>
<dbReference type="GO" id="GO:0016747">
    <property type="term" value="F:acyltransferase activity, transferring groups other than amino-acyl groups"/>
    <property type="evidence" value="ECO:0007669"/>
    <property type="project" value="InterPro"/>
</dbReference>
<dbReference type="AlphaFoldDB" id="A0A554A3J0"/>
<dbReference type="InterPro" id="IPR000182">
    <property type="entry name" value="GNAT_dom"/>
</dbReference>
<dbReference type="InterPro" id="IPR016181">
    <property type="entry name" value="Acyl_CoA_acyltransferase"/>
</dbReference>
<protein>
    <submittedName>
        <fullName evidence="2">GNAT family N-acetyltransferase</fullName>
    </submittedName>
</protein>
<keyword evidence="2" id="KW-0808">Transferase</keyword>